<proteinExistence type="predicted"/>
<evidence type="ECO:0000313" key="1">
    <source>
        <dbReference type="EMBL" id="ARB06000.1"/>
    </source>
</evidence>
<dbReference type="EMBL" id="KY593455">
    <property type="protein sequence ID" value="ARB06000.1"/>
    <property type="molecule type" value="Genomic_DNA"/>
</dbReference>
<protein>
    <submittedName>
        <fullName evidence="1">Uncharacterized protein</fullName>
    </submittedName>
</protein>
<sequence length="178" mass="20767">MDFFKENRVYALKTSHPKFQEFVDFAKSNALIAEVLKSKVFTMVLNHTKNVVTHISFAELGKLLPPVTPSTVIPDYTDCNWFYRIDFRVEGEVFDDVTHLYPHLVEKDEEKELETASEYKYVVVGFLRNGTKYTGRIKNTLEKAEEEANNLSFSNPQSVYFVSKLQTRYQYKLNKTEV</sequence>
<reference evidence="1 2" key="1">
    <citation type="submission" date="2017-02" db="EMBL/GenBank/DDBJ databases">
        <title>Characterization and complete genome sequence of Yersinia bacteriophage, fHe-Yen9-01.</title>
        <authorList>
            <person name="Jun J.W."/>
            <person name="Wicklund A."/>
            <person name="Skurnik M."/>
        </authorList>
    </citation>
    <scope>NUCLEOTIDE SEQUENCE [LARGE SCALE GENOMIC DNA]</scope>
</reference>
<evidence type="ECO:0000313" key="2">
    <source>
        <dbReference type="Proteomes" id="UP000222840"/>
    </source>
</evidence>
<accession>A0A1V0DXY4</accession>
<dbReference type="Proteomes" id="UP000222840">
    <property type="component" value="Segment"/>
</dbReference>
<name>A0A1V0DXY4_9CAUD</name>
<organism evidence="1 2">
    <name type="scientific">Yersinia phage fHe-Yen9-01</name>
    <dbReference type="NCBI Taxonomy" id="1965363"/>
    <lineage>
        <taxon>Viruses</taxon>
        <taxon>Duplodnaviria</taxon>
        <taxon>Heunggongvirae</taxon>
        <taxon>Uroviricota</taxon>
        <taxon>Caudoviricetes</taxon>
        <taxon>Pantevenvirales</taxon>
        <taxon>Straboviridae</taxon>
        <taxon>Tevenvirinae</taxon>
        <taxon>Tegunavirus</taxon>
        <taxon>Tegunavirus fheyen901</taxon>
    </lineage>
</organism>
<gene>
    <name evidence="1" type="ORF">fHeYen901_227</name>
</gene>
<keyword evidence="2" id="KW-1185">Reference proteome</keyword>